<feature type="chain" id="PRO_5041737319" evidence="2">
    <location>
        <begin position="27"/>
        <end position="336"/>
    </location>
</feature>
<dbReference type="PANTHER" id="PTHR45642:SF52">
    <property type="entry name" value="GDSL-LIKE LIPASE_ACYLHYDROLASE"/>
    <property type="match status" value="1"/>
</dbReference>
<dbReference type="EMBL" id="OY731405">
    <property type="protein sequence ID" value="CAJ1972572.1"/>
    <property type="molecule type" value="Genomic_DNA"/>
</dbReference>
<evidence type="ECO:0000256" key="2">
    <source>
        <dbReference type="SAM" id="SignalP"/>
    </source>
</evidence>
<dbReference type="InterPro" id="IPR001087">
    <property type="entry name" value="GDSL"/>
</dbReference>
<dbReference type="InterPro" id="IPR035669">
    <property type="entry name" value="SGNH_plant_lipase-like"/>
</dbReference>
<reference evidence="3" key="1">
    <citation type="submission" date="2023-10" db="EMBL/GenBank/DDBJ databases">
        <authorList>
            <person name="Domelevo Entfellner J.-B."/>
        </authorList>
    </citation>
    <scope>NUCLEOTIDE SEQUENCE</scope>
</reference>
<evidence type="ECO:0000256" key="1">
    <source>
        <dbReference type="ARBA" id="ARBA00008668"/>
    </source>
</evidence>
<dbReference type="SUPFAM" id="SSF52266">
    <property type="entry name" value="SGNH hydrolase"/>
    <property type="match status" value="1"/>
</dbReference>
<sequence length="336" mass="36761">MDHKFWERVATIFFAFFAIRFPKGVAVNAAVPALFAFGDSILDTGNNNNLVTLTKSNYPPYGRDFEGGRPTGRFCNGKTPTDLIATALGIKESVPAYLSGNLSPQDLITGVCFASAGSGIDDRTSQIQSLYDLGVRKVWVLSTLPLGCLPGGRTLAGGPLRICAPIPNLEAQTFNGQLSSAVDSIRASLTNYDIRFIDVYTPFLNLINNPQPSGFTDVAEGCCGSGSFGSSLPCTLLSVCPNPATYIFWDLAHPTERAYQLVVLVEIVHGRSLLICICEHAPFTTKNILCPSTAKMDADIIVNNLKPAWRIFNYKYCLRMKRAFFLASWNYKEKPF</sequence>
<gene>
    <name evidence="3" type="ORF">AYBTSS11_LOCUS24623</name>
</gene>
<dbReference type="Gramene" id="rna-AYBTSS11_LOCUS24623">
    <property type="protein sequence ID" value="CAJ1972572.1"/>
    <property type="gene ID" value="gene-AYBTSS11_LOCUS24623"/>
</dbReference>
<dbReference type="AlphaFoldDB" id="A0AA86TM41"/>
<dbReference type="GO" id="GO:0005576">
    <property type="term" value="C:extracellular region"/>
    <property type="evidence" value="ECO:0007669"/>
    <property type="project" value="TreeGrafter"/>
</dbReference>
<dbReference type="Gene3D" id="3.40.50.1110">
    <property type="entry name" value="SGNH hydrolase"/>
    <property type="match status" value="2"/>
</dbReference>
<proteinExistence type="inferred from homology"/>
<dbReference type="GO" id="GO:0016298">
    <property type="term" value="F:lipase activity"/>
    <property type="evidence" value="ECO:0007669"/>
    <property type="project" value="InterPro"/>
</dbReference>
<dbReference type="InterPro" id="IPR008265">
    <property type="entry name" value="Lipase_GDSL_AS"/>
</dbReference>
<dbReference type="PROSITE" id="PS01098">
    <property type="entry name" value="LIPASE_GDSL_SER"/>
    <property type="match status" value="1"/>
</dbReference>
<dbReference type="GO" id="GO:0006629">
    <property type="term" value="P:lipid metabolic process"/>
    <property type="evidence" value="ECO:0007669"/>
    <property type="project" value="InterPro"/>
</dbReference>
<evidence type="ECO:0000313" key="4">
    <source>
        <dbReference type="Proteomes" id="UP001189624"/>
    </source>
</evidence>
<evidence type="ECO:0000313" key="3">
    <source>
        <dbReference type="EMBL" id="CAJ1972572.1"/>
    </source>
</evidence>
<name>A0AA86TM41_9FABA</name>
<protein>
    <submittedName>
        <fullName evidence="3">Uncharacterized protein</fullName>
    </submittedName>
</protein>
<keyword evidence="4" id="KW-1185">Reference proteome</keyword>
<dbReference type="Pfam" id="PF00657">
    <property type="entry name" value="Lipase_GDSL"/>
    <property type="match status" value="1"/>
</dbReference>
<accession>A0AA86TM41</accession>
<dbReference type="InterPro" id="IPR036514">
    <property type="entry name" value="SGNH_hydro_sf"/>
</dbReference>
<dbReference type="CDD" id="cd01837">
    <property type="entry name" value="SGNH_plant_lipase_like"/>
    <property type="match status" value="1"/>
</dbReference>
<dbReference type="InterPro" id="IPR050592">
    <property type="entry name" value="GDSL_lipolytic_enzyme"/>
</dbReference>
<dbReference type="Proteomes" id="UP001189624">
    <property type="component" value="Chromosome 8"/>
</dbReference>
<organism evidence="3 4">
    <name type="scientific">Sphenostylis stenocarpa</name>
    <dbReference type="NCBI Taxonomy" id="92480"/>
    <lineage>
        <taxon>Eukaryota</taxon>
        <taxon>Viridiplantae</taxon>
        <taxon>Streptophyta</taxon>
        <taxon>Embryophyta</taxon>
        <taxon>Tracheophyta</taxon>
        <taxon>Spermatophyta</taxon>
        <taxon>Magnoliopsida</taxon>
        <taxon>eudicotyledons</taxon>
        <taxon>Gunneridae</taxon>
        <taxon>Pentapetalae</taxon>
        <taxon>rosids</taxon>
        <taxon>fabids</taxon>
        <taxon>Fabales</taxon>
        <taxon>Fabaceae</taxon>
        <taxon>Papilionoideae</taxon>
        <taxon>50 kb inversion clade</taxon>
        <taxon>NPAAA clade</taxon>
        <taxon>indigoferoid/millettioid clade</taxon>
        <taxon>Phaseoleae</taxon>
        <taxon>Sphenostylis</taxon>
    </lineage>
</organism>
<dbReference type="PANTHER" id="PTHR45642">
    <property type="entry name" value="GDSL ESTERASE/LIPASE EXL3"/>
    <property type="match status" value="1"/>
</dbReference>
<keyword evidence="2" id="KW-0732">Signal</keyword>
<comment type="similarity">
    <text evidence="1">Belongs to the 'GDSL' lipolytic enzyme family.</text>
</comment>
<feature type="signal peptide" evidence="2">
    <location>
        <begin position="1"/>
        <end position="26"/>
    </location>
</feature>